<name>X1BKY8_9ZZZZ</name>
<organism evidence="2">
    <name type="scientific">marine sediment metagenome</name>
    <dbReference type="NCBI Taxonomy" id="412755"/>
    <lineage>
        <taxon>unclassified sequences</taxon>
        <taxon>metagenomes</taxon>
        <taxon>ecological metagenomes</taxon>
    </lineage>
</organism>
<feature type="transmembrane region" description="Helical" evidence="1">
    <location>
        <begin position="7"/>
        <end position="27"/>
    </location>
</feature>
<gene>
    <name evidence="2" type="ORF">S01H4_36971</name>
</gene>
<dbReference type="AlphaFoldDB" id="X1BKY8"/>
<protein>
    <submittedName>
        <fullName evidence="2">Uncharacterized protein</fullName>
    </submittedName>
</protein>
<proteinExistence type="predicted"/>
<dbReference type="EMBL" id="BART01019812">
    <property type="protein sequence ID" value="GAG96544.1"/>
    <property type="molecule type" value="Genomic_DNA"/>
</dbReference>
<evidence type="ECO:0000256" key="1">
    <source>
        <dbReference type="SAM" id="Phobius"/>
    </source>
</evidence>
<keyword evidence="1" id="KW-0472">Membrane</keyword>
<evidence type="ECO:0000313" key="2">
    <source>
        <dbReference type="EMBL" id="GAG96544.1"/>
    </source>
</evidence>
<keyword evidence="1" id="KW-0812">Transmembrane</keyword>
<sequence>MKDARGFAMYFVGGFFMVLIGFISLLFGDKQYWWLYFCSLVAGLVCLLKAFKRTNSQSEPQTKEGEE</sequence>
<accession>X1BKY8</accession>
<reference evidence="2" key="1">
    <citation type="journal article" date="2014" name="Front. Microbiol.">
        <title>High frequency of phylogenetically diverse reductive dehalogenase-homologous genes in deep subseafloor sedimentary metagenomes.</title>
        <authorList>
            <person name="Kawai M."/>
            <person name="Futagami T."/>
            <person name="Toyoda A."/>
            <person name="Takaki Y."/>
            <person name="Nishi S."/>
            <person name="Hori S."/>
            <person name="Arai W."/>
            <person name="Tsubouchi T."/>
            <person name="Morono Y."/>
            <person name="Uchiyama I."/>
            <person name="Ito T."/>
            <person name="Fujiyama A."/>
            <person name="Inagaki F."/>
            <person name="Takami H."/>
        </authorList>
    </citation>
    <scope>NUCLEOTIDE SEQUENCE</scope>
    <source>
        <strain evidence="2">Expedition CK06-06</strain>
    </source>
</reference>
<comment type="caution">
    <text evidence="2">The sequence shown here is derived from an EMBL/GenBank/DDBJ whole genome shotgun (WGS) entry which is preliminary data.</text>
</comment>
<feature type="transmembrane region" description="Helical" evidence="1">
    <location>
        <begin position="33"/>
        <end position="51"/>
    </location>
</feature>
<keyword evidence="1" id="KW-1133">Transmembrane helix</keyword>